<dbReference type="EMBL" id="QJTE01000001">
    <property type="protein sequence ID" value="PYE85880.1"/>
    <property type="molecule type" value="Genomic_DNA"/>
</dbReference>
<keyword evidence="1" id="KW-0560">Oxidoreductase</keyword>
<dbReference type="InterPro" id="IPR050523">
    <property type="entry name" value="AKR_Detox_Biosynth"/>
</dbReference>
<sequence length="347" mass="37801">MERTTLGRSGIEVSAWCLGTMTFGNQTDEAEAHRQIDMAVEAGIDFLDAAEMYPVNPVKAETVGRTEEIVGNWMRASPRSGDVKIATKISGPNGGFVRGGKGYDGATIRETIEAQLRRLNVERIDVYQLHWPERGSFAFRQMWSYDPSAQDPATTRAHMDDVLGALSDLTTEGKIGAFGLSNESCWGTTKWIERSEVTGGPRVAAVQNEYNLLYRHWDTDLAEMSVNEDVPLFSYSPLAAGLLTGKYQNGAKPEGSRAAINGDLGGRLTEQALTAVQAYADLAQEHGLDLVQMSLAWQRQRPFPVIPILGATTAAQLQQQLAGADLVLSEAVLTGIDAINKAHPFPY</sequence>
<dbReference type="PANTHER" id="PTHR43364">
    <property type="entry name" value="NADH-SPECIFIC METHYLGLYOXAL REDUCTASE-RELATED"/>
    <property type="match status" value="1"/>
</dbReference>
<evidence type="ECO:0000313" key="4">
    <source>
        <dbReference type="Proteomes" id="UP000248311"/>
    </source>
</evidence>
<dbReference type="AlphaFoldDB" id="A0A318SVK1"/>
<evidence type="ECO:0000259" key="2">
    <source>
        <dbReference type="Pfam" id="PF00248"/>
    </source>
</evidence>
<feature type="domain" description="NADP-dependent oxidoreductase" evidence="2">
    <location>
        <begin position="17"/>
        <end position="340"/>
    </location>
</feature>
<dbReference type="Gene3D" id="3.20.20.100">
    <property type="entry name" value="NADP-dependent oxidoreductase domain"/>
    <property type="match status" value="1"/>
</dbReference>
<dbReference type="InterPro" id="IPR036812">
    <property type="entry name" value="NAD(P)_OxRdtase_dom_sf"/>
</dbReference>
<dbReference type="RefSeq" id="WP_110812893.1">
    <property type="nucleotide sequence ID" value="NZ_QJTE01000001.1"/>
</dbReference>
<accession>A0A318SVK1</accession>
<name>A0A318SVK1_9RHOB</name>
<evidence type="ECO:0000256" key="1">
    <source>
        <dbReference type="ARBA" id="ARBA00023002"/>
    </source>
</evidence>
<dbReference type="PANTHER" id="PTHR43364:SF4">
    <property type="entry name" value="NAD(P)-LINKED OXIDOREDUCTASE SUPERFAMILY PROTEIN"/>
    <property type="match status" value="1"/>
</dbReference>
<organism evidence="3 4">
    <name type="scientific">Pseudoroseicyclus aestuarii</name>
    <dbReference type="NCBI Taxonomy" id="1795041"/>
    <lineage>
        <taxon>Bacteria</taxon>
        <taxon>Pseudomonadati</taxon>
        <taxon>Pseudomonadota</taxon>
        <taxon>Alphaproteobacteria</taxon>
        <taxon>Rhodobacterales</taxon>
        <taxon>Paracoccaceae</taxon>
        <taxon>Pseudoroseicyclus</taxon>
    </lineage>
</organism>
<dbReference type="GO" id="GO:0016491">
    <property type="term" value="F:oxidoreductase activity"/>
    <property type="evidence" value="ECO:0007669"/>
    <property type="project" value="UniProtKB-KW"/>
</dbReference>
<keyword evidence="4" id="KW-1185">Reference proteome</keyword>
<dbReference type="SUPFAM" id="SSF51430">
    <property type="entry name" value="NAD(P)-linked oxidoreductase"/>
    <property type="match status" value="1"/>
</dbReference>
<dbReference type="OrthoDB" id="9803483at2"/>
<evidence type="ECO:0000313" key="3">
    <source>
        <dbReference type="EMBL" id="PYE85880.1"/>
    </source>
</evidence>
<protein>
    <submittedName>
        <fullName evidence="3">Aryl-alcohol dehydrogenase-like predicted oxidoreductase</fullName>
    </submittedName>
</protein>
<comment type="caution">
    <text evidence="3">The sequence shown here is derived from an EMBL/GenBank/DDBJ whole genome shotgun (WGS) entry which is preliminary data.</text>
</comment>
<gene>
    <name evidence="3" type="ORF">DFP88_101554</name>
</gene>
<dbReference type="InterPro" id="IPR023210">
    <property type="entry name" value="NADP_OxRdtase_dom"/>
</dbReference>
<proteinExistence type="predicted"/>
<reference evidence="3 4" key="1">
    <citation type="submission" date="2018-06" db="EMBL/GenBank/DDBJ databases">
        <title>Genomic Encyclopedia of Type Strains, Phase III (KMG-III): the genomes of soil and plant-associated and newly described type strains.</title>
        <authorList>
            <person name="Whitman W."/>
        </authorList>
    </citation>
    <scope>NUCLEOTIDE SEQUENCE [LARGE SCALE GENOMIC DNA]</scope>
    <source>
        <strain evidence="3 4">CECT 9025</strain>
    </source>
</reference>
<dbReference type="Proteomes" id="UP000248311">
    <property type="component" value="Unassembled WGS sequence"/>
</dbReference>
<dbReference type="Pfam" id="PF00248">
    <property type="entry name" value="Aldo_ket_red"/>
    <property type="match status" value="1"/>
</dbReference>